<accession>A0AAW5TTD9</accession>
<evidence type="ECO:0000313" key="2">
    <source>
        <dbReference type="Proteomes" id="UP001207687"/>
    </source>
</evidence>
<name>A0AAW5TTD9_9LACT</name>
<comment type="caution">
    <text evidence="1">The sequence shown here is derived from an EMBL/GenBank/DDBJ whole genome shotgun (WGS) entry which is preliminary data.</text>
</comment>
<evidence type="ECO:0000313" key="1">
    <source>
        <dbReference type="EMBL" id="MCW2281381.1"/>
    </source>
</evidence>
<proteinExistence type="predicted"/>
<sequence>MNFDFTKILKRGGGRIITTPTIHICKNGELYFYCVEAKNKEYFRAAVDGSKVGLEFSLKPYGNSFSIREKQSALTSHAKSVVRAIPLTKYIGTDFYSANFALHQENDNLYWFDLAEPIVKYKRKK</sequence>
<organism evidence="1 2">
    <name type="scientific">Lactococcus lactis</name>
    <dbReference type="NCBI Taxonomy" id="1358"/>
    <lineage>
        <taxon>Bacteria</taxon>
        <taxon>Bacillati</taxon>
        <taxon>Bacillota</taxon>
        <taxon>Bacilli</taxon>
        <taxon>Lactobacillales</taxon>
        <taxon>Streptococcaceae</taxon>
        <taxon>Lactococcus</taxon>
    </lineage>
</organism>
<reference evidence="1" key="1">
    <citation type="submission" date="2023-08" db="EMBL/GenBank/DDBJ databases">
        <title>Genomic analyses of the natural microbiome of Caenorhabditis elegans.</title>
        <authorList>
            <person name="Samuel B."/>
        </authorList>
    </citation>
    <scope>NUCLEOTIDE SEQUENCE</scope>
    <source>
        <strain evidence="1">BIGb0220</strain>
    </source>
</reference>
<dbReference type="Proteomes" id="UP001207687">
    <property type="component" value="Unassembled WGS sequence"/>
</dbReference>
<dbReference type="RefSeq" id="WP_264653942.1">
    <property type="nucleotide sequence ID" value="NZ_JAOQNN010000001.1"/>
</dbReference>
<gene>
    <name evidence="1" type="ORF">M2256_001839</name>
</gene>
<dbReference type="EMBL" id="JAOQNN010000001">
    <property type="protein sequence ID" value="MCW2281381.1"/>
    <property type="molecule type" value="Genomic_DNA"/>
</dbReference>
<dbReference type="AlphaFoldDB" id="A0AAW5TTD9"/>
<protein>
    <submittedName>
        <fullName evidence="1">Uncharacterized protein</fullName>
    </submittedName>
</protein>